<proteinExistence type="predicted"/>
<dbReference type="Pfam" id="PF04445">
    <property type="entry name" value="SAM_MT"/>
    <property type="match status" value="1"/>
</dbReference>
<name>A0A3A9KA51_9BACI</name>
<protein>
    <recommendedName>
        <fullName evidence="3">SAM-dependent methyltransferase</fullName>
    </recommendedName>
</protein>
<dbReference type="InterPro" id="IPR007536">
    <property type="entry name" value="16SrRNA_methylTrfase_J"/>
</dbReference>
<reference evidence="1 2" key="1">
    <citation type="submission" date="2017-10" db="EMBL/GenBank/DDBJ databases">
        <title>Bacillus sp. nov., a halophilic bacterium isolated from a Keqin Lake.</title>
        <authorList>
            <person name="Wang H."/>
        </authorList>
    </citation>
    <scope>NUCLEOTIDE SEQUENCE [LARGE SCALE GENOMIC DNA]</scope>
    <source>
        <strain evidence="1 2">KCTC 13187</strain>
    </source>
</reference>
<evidence type="ECO:0000313" key="2">
    <source>
        <dbReference type="Proteomes" id="UP000281498"/>
    </source>
</evidence>
<accession>A0A3A9KA51</accession>
<dbReference type="OrthoDB" id="1653798at2"/>
<evidence type="ECO:0008006" key="3">
    <source>
        <dbReference type="Google" id="ProtNLM"/>
    </source>
</evidence>
<keyword evidence="2" id="KW-1185">Reference proteome</keyword>
<dbReference type="PANTHER" id="PTHR36112">
    <property type="entry name" value="RIBOSOMAL RNA SMALL SUBUNIT METHYLTRANSFERASE J"/>
    <property type="match status" value="1"/>
</dbReference>
<dbReference type="Gene3D" id="3.40.50.150">
    <property type="entry name" value="Vaccinia Virus protein VP39"/>
    <property type="match status" value="1"/>
</dbReference>
<evidence type="ECO:0000313" key="1">
    <source>
        <dbReference type="EMBL" id="RKL69079.1"/>
    </source>
</evidence>
<dbReference type="PANTHER" id="PTHR36112:SF1">
    <property type="entry name" value="RIBOSOMAL RNA SMALL SUBUNIT METHYLTRANSFERASE J"/>
    <property type="match status" value="1"/>
</dbReference>
<dbReference type="GO" id="GO:0008990">
    <property type="term" value="F:rRNA (guanine-N2-)-methyltransferase activity"/>
    <property type="evidence" value="ECO:0007669"/>
    <property type="project" value="InterPro"/>
</dbReference>
<sequence>MERDGFVTSSSKAAEDIKKWGRKLAEKWSLPYVVRRKQPIDKLIRECGGPAYVVTTTRIEVYRKEGSQPFFFHPNAAMFRAKRWLYHQEDPFVSACDLREGDILVDATLGLGSDVQLASLAIGKQGNVIGLEASEVIFTIVEEGLQSYESSLLPLNEAMRRIKVIHTNAENWLKEQPDASVDVVYFDPMFQEEVSSDGIETLKQYGLYEGDFEQMIIDAIRVARKKVVLKDHFKSTRFALYGFHVQVRPSSVFHYGIIDLEERE</sequence>
<dbReference type="SUPFAM" id="SSF53335">
    <property type="entry name" value="S-adenosyl-L-methionine-dependent methyltransferases"/>
    <property type="match status" value="1"/>
</dbReference>
<dbReference type="Proteomes" id="UP000281498">
    <property type="component" value="Unassembled WGS sequence"/>
</dbReference>
<dbReference type="InterPro" id="IPR029063">
    <property type="entry name" value="SAM-dependent_MTases_sf"/>
</dbReference>
<dbReference type="CDD" id="cd02440">
    <property type="entry name" value="AdoMet_MTases"/>
    <property type="match status" value="1"/>
</dbReference>
<organism evidence="1 2">
    <name type="scientific">Salipaludibacillus neizhouensis</name>
    <dbReference type="NCBI Taxonomy" id="885475"/>
    <lineage>
        <taxon>Bacteria</taxon>
        <taxon>Bacillati</taxon>
        <taxon>Bacillota</taxon>
        <taxon>Bacilli</taxon>
        <taxon>Bacillales</taxon>
        <taxon>Bacillaceae</taxon>
    </lineage>
</organism>
<comment type="caution">
    <text evidence="1">The sequence shown here is derived from an EMBL/GenBank/DDBJ whole genome shotgun (WGS) entry which is preliminary data.</text>
</comment>
<dbReference type="RefSeq" id="WP_110936282.1">
    <property type="nucleotide sequence ID" value="NZ_KZ614146.1"/>
</dbReference>
<dbReference type="EMBL" id="PDOE01000001">
    <property type="protein sequence ID" value="RKL69079.1"/>
    <property type="molecule type" value="Genomic_DNA"/>
</dbReference>
<gene>
    <name evidence="1" type="ORF">CR203_03285</name>
</gene>
<dbReference type="AlphaFoldDB" id="A0A3A9KA51"/>